<dbReference type="InterPro" id="IPR051935">
    <property type="entry name" value="HSDL2"/>
</dbReference>
<dbReference type="InterPro" id="IPR036291">
    <property type="entry name" value="NAD(P)-bd_dom_sf"/>
</dbReference>
<evidence type="ECO:0000256" key="5">
    <source>
        <dbReference type="ARBA" id="ARBA00023002"/>
    </source>
</evidence>
<dbReference type="Pfam" id="PF00106">
    <property type="entry name" value="adh_short"/>
    <property type="match status" value="1"/>
</dbReference>
<keyword evidence="4" id="KW-0521">NADP</keyword>
<dbReference type="PANTHER" id="PTHR42808">
    <property type="entry name" value="HYDROXYSTEROID DEHYDROGENASE-LIKE PROTEIN 2"/>
    <property type="match status" value="1"/>
</dbReference>
<dbReference type="GO" id="GO:0016491">
    <property type="term" value="F:oxidoreductase activity"/>
    <property type="evidence" value="ECO:0007669"/>
    <property type="project" value="UniProtKB-KW"/>
</dbReference>
<proteinExistence type="inferred from homology"/>
<comment type="subcellular location">
    <subcellularLocation>
        <location evidence="1">Mitochondrion</location>
    </subcellularLocation>
    <subcellularLocation>
        <location evidence="2">Peroxisome</location>
    </subcellularLocation>
</comment>
<evidence type="ECO:0000256" key="4">
    <source>
        <dbReference type="ARBA" id="ARBA00022857"/>
    </source>
</evidence>
<comment type="caution">
    <text evidence="10">The sequence shown here is derived from an EMBL/GenBank/DDBJ whole genome shotgun (WGS) entry which is preliminary data.</text>
</comment>
<evidence type="ECO:0000259" key="9">
    <source>
        <dbReference type="Pfam" id="PF02036"/>
    </source>
</evidence>
<comment type="similarity">
    <text evidence="3">Belongs to the short-chain dehydrogenases/reductases (SDR) family.</text>
</comment>
<evidence type="ECO:0000256" key="7">
    <source>
        <dbReference type="ARBA" id="ARBA00023140"/>
    </source>
</evidence>
<protein>
    <recommendedName>
        <fullName evidence="8">Hydroxysteroid dehydrogenase-like protein 2</fullName>
    </recommendedName>
</protein>
<evidence type="ECO:0000313" key="11">
    <source>
        <dbReference type="Proteomes" id="UP000886611"/>
    </source>
</evidence>
<dbReference type="EMBL" id="JAATIS010001241">
    <property type="protein sequence ID" value="KAG2466570.1"/>
    <property type="molecule type" value="Genomic_DNA"/>
</dbReference>
<evidence type="ECO:0000256" key="6">
    <source>
        <dbReference type="ARBA" id="ARBA00023128"/>
    </source>
</evidence>
<evidence type="ECO:0000256" key="2">
    <source>
        <dbReference type="ARBA" id="ARBA00004275"/>
    </source>
</evidence>
<gene>
    <name evidence="10" type="primary">Hsdl2</name>
    <name evidence="10" type="ORF">GTO96_0020910</name>
</gene>
<sequence>MLDLEQHSVRVKAKEFHECMITVYGESAPSSNKVKVWSKQFKWGRESIEDDPHTERPVEATSTEMYKKSEDFILSDRRIKVSRTAEEMGILAGKVWKIINKKFGMSKHIKLELPFSDLKTIREEHSNTIIQIISKLAGCTLFITGASRGIGKAIALKAAKDGANIVIAAKTSQPHPKLPGTIYTAAEEIEAAGGKAFPCVVDVRDEQQVSNAVEEAVKKFGVFQVLDHLVPIALPGGAEELSSWAVEFIRHPLAATPAPSRAVEDSICHGVLREVEASPPAREAATKRPGGGIELPMVAPSEHMQQGCQGPGPPQRLRMCVCLSSPEEVQLGSKYCVPYLRKSKNPHILNLSPPLNLKPVWFKNHTAILTAAMEMLGGGGVAKQCRKPDIMADAAYSILSRPVTFTGNFVIDDDLLQKEGIKDFDVYAVAPGHPLLPDFFLDDEPEALAEKMEEYGASPAFKSGKAKTESSSPVTETFEIIKGILNPDVVKSTQGIYKFDLSGEHSGIWYIDLKNGSGSAGSGDPQDKPDVTMSMDSADFVKMFSGNLKPTMAFMSGKLKIKGDMGLAIKMEKMMGQLKPKL</sequence>
<organism evidence="10 11">
    <name type="scientific">Polypterus senegalus</name>
    <name type="common">Senegal bichir</name>
    <dbReference type="NCBI Taxonomy" id="55291"/>
    <lineage>
        <taxon>Eukaryota</taxon>
        <taxon>Metazoa</taxon>
        <taxon>Chordata</taxon>
        <taxon>Craniata</taxon>
        <taxon>Vertebrata</taxon>
        <taxon>Euteleostomi</taxon>
        <taxon>Actinopterygii</taxon>
        <taxon>Polypteriformes</taxon>
        <taxon>Polypteridae</taxon>
        <taxon>Polypterus</taxon>
    </lineage>
</organism>
<feature type="non-terminal residue" evidence="10">
    <location>
        <position position="582"/>
    </location>
</feature>
<keyword evidence="11" id="KW-1185">Reference proteome</keyword>
<dbReference type="InterPro" id="IPR003033">
    <property type="entry name" value="SCP2_sterol-bd_dom"/>
</dbReference>
<dbReference type="GO" id="GO:0005739">
    <property type="term" value="C:mitochondrion"/>
    <property type="evidence" value="ECO:0007669"/>
    <property type="project" value="UniProtKB-SubCell"/>
</dbReference>
<keyword evidence="5" id="KW-0560">Oxidoreductase</keyword>
<dbReference type="GO" id="GO:0005777">
    <property type="term" value="C:peroxisome"/>
    <property type="evidence" value="ECO:0007669"/>
    <property type="project" value="UniProtKB-SubCell"/>
</dbReference>
<dbReference type="Pfam" id="PF02036">
    <property type="entry name" value="SCP2"/>
    <property type="match status" value="1"/>
</dbReference>
<dbReference type="InterPro" id="IPR002347">
    <property type="entry name" value="SDR_fam"/>
</dbReference>
<dbReference type="SUPFAM" id="SSF51735">
    <property type="entry name" value="NAD(P)-binding Rossmann-fold domains"/>
    <property type="match status" value="1"/>
</dbReference>
<dbReference type="Gene3D" id="3.40.50.720">
    <property type="entry name" value="NAD(P)-binding Rossmann-like Domain"/>
    <property type="match status" value="2"/>
</dbReference>
<evidence type="ECO:0000256" key="3">
    <source>
        <dbReference type="ARBA" id="ARBA00006484"/>
    </source>
</evidence>
<evidence type="ECO:0000313" key="10">
    <source>
        <dbReference type="EMBL" id="KAG2466570.1"/>
    </source>
</evidence>
<keyword evidence="6" id="KW-0496">Mitochondrion</keyword>
<dbReference type="Gene3D" id="3.30.1050.10">
    <property type="entry name" value="SCP2 sterol-binding domain"/>
    <property type="match status" value="1"/>
</dbReference>
<dbReference type="InterPro" id="IPR036527">
    <property type="entry name" value="SCP2_sterol-bd_dom_sf"/>
</dbReference>
<keyword evidence="7" id="KW-0576">Peroxisome</keyword>
<evidence type="ECO:0000256" key="8">
    <source>
        <dbReference type="ARBA" id="ARBA00040243"/>
    </source>
</evidence>
<reference evidence="10 11" key="1">
    <citation type="journal article" date="2021" name="Cell">
        <title>Tracing the genetic footprints of vertebrate landing in non-teleost ray-finned fishes.</title>
        <authorList>
            <person name="Bi X."/>
            <person name="Wang K."/>
            <person name="Yang L."/>
            <person name="Pan H."/>
            <person name="Jiang H."/>
            <person name="Wei Q."/>
            <person name="Fang M."/>
            <person name="Yu H."/>
            <person name="Zhu C."/>
            <person name="Cai Y."/>
            <person name="He Y."/>
            <person name="Gan X."/>
            <person name="Zeng H."/>
            <person name="Yu D."/>
            <person name="Zhu Y."/>
            <person name="Jiang H."/>
            <person name="Qiu Q."/>
            <person name="Yang H."/>
            <person name="Zhang Y.E."/>
            <person name="Wang W."/>
            <person name="Zhu M."/>
            <person name="He S."/>
            <person name="Zhang G."/>
        </authorList>
    </citation>
    <scope>NUCLEOTIDE SEQUENCE [LARGE SCALE GENOMIC DNA]</scope>
    <source>
        <strain evidence="10">Bchr_013</strain>
    </source>
</reference>
<dbReference type="AlphaFoldDB" id="A0A8X7XFM0"/>
<feature type="domain" description="SCP2" evidence="9">
    <location>
        <begin position="487"/>
        <end position="575"/>
    </location>
</feature>
<evidence type="ECO:0000256" key="1">
    <source>
        <dbReference type="ARBA" id="ARBA00004173"/>
    </source>
</evidence>
<feature type="non-terminal residue" evidence="10">
    <location>
        <position position="1"/>
    </location>
</feature>
<accession>A0A8X7XFM0</accession>
<dbReference type="Proteomes" id="UP000886611">
    <property type="component" value="Unassembled WGS sequence"/>
</dbReference>
<dbReference type="SUPFAM" id="SSF55718">
    <property type="entry name" value="SCP-like"/>
    <property type="match status" value="1"/>
</dbReference>
<name>A0A8X7XFM0_POLSE</name>
<dbReference type="PANTHER" id="PTHR42808:SF3">
    <property type="entry name" value="HYDROXYSTEROID DEHYDROGENASE-LIKE PROTEIN 2"/>
    <property type="match status" value="1"/>
</dbReference>